<evidence type="ECO:0000256" key="2">
    <source>
        <dbReference type="ARBA" id="ARBA00001961"/>
    </source>
</evidence>
<dbReference type="CDD" id="cd02121">
    <property type="entry name" value="PA_GCPII_like"/>
    <property type="match status" value="1"/>
</dbReference>
<keyword evidence="6" id="KW-0479">Metal-binding</keyword>
<dbReference type="GO" id="GO:0050353">
    <property type="term" value="F:trimethyllysine dioxygenase activity"/>
    <property type="evidence" value="ECO:0007669"/>
    <property type="project" value="UniProtKB-EC"/>
</dbReference>
<comment type="caution">
    <text evidence="24">The sequence shown here is derived from an EMBL/GenBank/DDBJ whole genome shotgun (WGS) entry which is preliminary data.</text>
</comment>
<evidence type="ECO:0000256" key="7">
    <source>
        <dbReference type="ARBA" id="ARBA00022873"/>
    </source>
</evidence>
<gene>
    <name evidence="24" type="ORF">H072_2124</name>
</gene>
<dbReference type="FunFam" id="3.40.630.10:FF:000101">
    <property type="entry name" value="N-acetylated alpha-linked acidic dipeptidase like 1"/>
    <property type="match status" value="1"/>
</dbReference>
<evidence type="ECO:0000313" key="25">
    <source>
        <dbReference type="Proteomes" id="UP000015100"/>
    </source>
</evidence>
<evidence type="ECO:0000256" key="12">
    <source>
        <dbReference type="ARBA" id="ARBA00031778"/>
    </source>
</evidence>
<evidence type="ECO:0000256" key="14">
    <source>
        <dbReference type="ARBA" id="ARBA00046008"/>
    </source>
</evidence>
<dbReference type="InterPro" id="IPR042098">
    <property type="entry name" value="TauD-like_sf"/>
</dbReference>
<dbReference type="STRING" id="1284197.S8ALQ6"/>
<evidence type="ECO:0000259" key="20">
    <source>
        <dbReference type="Pfam" id="PF02668"/>
    </source>
</evidence>
<evidence type="ECO:0000256" key="10">
    <source>
        <dbReference type="ARBA" id="ARBA00023004"/>
    </source>
</evidence>
<dbReference type="eggNOG" id="KOG2195">
    <property type="taxonomic scope" value="Eukaryota"/>
</dbReference>
<dbReference type="UniPathway" id="UPA00118"/>
<dbReference type="SUPFAM" id="SSF53187">
    <property type="entry name" value="Zn-dependent exopeptidases"/>
    <property type="match status" value="1"/>
</dbReference>
<keyword evidence="10" id="KW-0408">Iron</keyword>
<dbReference type="FunFam" id="3.60.130.10:FF:000001">
    <property type="entry name" value="Trimethyllysine dioxygenase, mitochondrial"/>
    <property type="match status" value="1"/>
</dbReference>
<accession>S8ALQ6</accession>
<feature type="domain" description="Peptidase M28" evidence="22">
    <location>
        <begin position="550"/>
        <end position="734"/>
    </location>
</feature>
<comment type="function">
    <text evidence="14">Converts trimethyllysine (TML) into hydroxytrimethyllysine (HTML).</text>
</comment>
<evidence type="ECO:0000256" key="4">
    <source>
        <dbReference type="ARBA" id="ARBA00008654"/>
    </source>
</evidence>
<dbReference type="Gene3D" id="3.60.130.10">
    <property type="entry name" value="Clavaminate synthase-like"/>
    <property type="match status" value="1"/>
</dbReference>
<protein>
    <recommendedName>
        <fullName evidence="16">Trimethyllysine dioxygenase</fullName>
        <ecNumber evidence="5">1.14.11.8</ecNumber>
    </recommendedName>
    <alternativeName>
        <fullName evidence="12">Epsilon-trimethyllysine 2-oxoglutarate dioxygenase</fullName>
    </alternativeName>
    <alternativeName>
        <fullName evidence="11">TML hydroxylase</fullName>
    </alternativeName>
    <alternativeName>
        <fullName evidence="13">TML-alpha-ketoglutarate dioxygenase</fullName>
    </alternativeName>
</protein>
<comment type="cofactor">
    <cofactor evidence="2">
        <name>L-ascorbate</name>
        <dbReference type="ChEBI" id="CHEBI:38290"/>
    </cofactor>
</comment>
<feature type="region of interest" description="Disordered" evidence="17">
    <location>
        <begin position="1"/>
        <end position="135"/>
    </location>
</feature>
<feature type="domain" description="TauD/TfdA-like" evidence="20">
    <location>
        <begin position="1090"/>
        <end position="1330"/>
    </location>
</feature>
<evidence type="ECO:0000259" key="22">
    <source>
        <dbReference type="Pfam" id="PF04389"/>
    </source>
</evidence>
<proteinExistence type="inferred from homology"/>
<dbReference type="InterPro" id="IPR003137">
    <property type="entry name" value="PA_domain"/>
</dbReference>
<feature type="transmembrane region" description="Helical" evidence="18">
    <location>
        <begin position="217"/>
        <end position="236"/>
    </location>
</feature>
<dbReference type="InterPro" id="IPR038492">
    <property type="entry name" value="GBBH-like_N_sf"/>
</dbReference>
<dbReference type="SUPFAM" id="SSF47672">
    <property type="entry name" value="Transferrin receptor-like dimerisation domain"/>
    <property type="match status" value="1"/>
</dbReference>
<comment type="cofactor">
    <cofactor evidence="1">
        <name>Fe(2+)</name>
        <dbReference type="ChEBI" id="CHEBI:29033"/>
    </cofactor>
</comment>
<dbReference type="InterPro" id="IPR036757">
    <property type="entry name" value="TFR-like_dimer_dom_sf"/>
</dbReference>
<dbReference type="Gene3D" id="3.40.630.10">
    <property type="entry name" value="Zn peptidases"/>
    <property type="match status" value="1"/>
</dbReference>
<evidence type="ECO:0000256" key="15">
    <source>
        <dbReference type="ARBA" id="ARBA00049334"/>
    </source>
</evidence>
<comment type="similarity">
    <text evidence="4">Belongs to the gamma-BBH/TMLD family.</text>
</comment>
<keyword evidence="18" id="KW-0472">Membrane</keyword>
<feature type="compositionally biased region" description="Low complexity" evidence="17">
    <location>
        <begin position="63"/>
        <end position="93"/>
    </location>
</feature>
<dbReference type="InterPro" id="IPR010376">
    <property type="entry name" value="GBBH-like_N"/>
</dbReference>
<dbReference type="Proteomes" id="UP000015100">
    <property type="component" value="Unassembled WGS sequence"/>
</dbReference>
<dbReference type="InterPro" id="IPR003819">
    <property type="entry name" value="TauD/TfdA-like"/>
</dbReference>
<keyword evidence="7" id="KW-0124">Carnitine biosynthesis</keyword>
<dbReference type="InterPro" id="IPR012776">
    <property type="entry name" value="Trimethyllysine_dOase"/>
</dbReference>
<dbReference type="Pfam" id="PF06155">
    <property type="entry name" value="GBBH-like_N"/>
    <property type="match status" value="1"/>
</dbReference>
<sequence length="1354" mass="152483">MSEEKEAFRLRERLSLPPGYEEATAGSSRSDLSDNDEEPHENQRLLFSSDNAHEDDDDDDHTTAAGGVAGGSSSSSTNAAAAAASRSRSNNATRPDGYRPPTVHSVRSSFDSNSDFLPSSSSSSESGENGRRASTESLRRILEVMDIEEPEQDGRSSRIRERISKPFSIIGGAISSLGSRVGSRFGWFTSRLPSMPRIPSFMRFPSDEDGVINLQRFIGVIIVIIIVYAIFATDIFTMRMNQGHQYDPDSVKRYLIDNIDSNNIKHMLKYLSSFDHLAGTEGDYQMAQYVAGKFKEAGMRDVRTEEYEIFINYPSADGKGRRVAIVDPPNLKWEALLEEQHFDTTKNPGKITPIFHGYSKSGNVTGHLVYANYGSKQDFDFLKSKNVDLKGAIVLVRYFGTESDPAIKVRMAQEAGAAGCIIYSDPKENGMVRGKVWPDGRWCADDCVQRASVGLSRYAPGDPLSPGIPSNFKSKRIPKDQAVLSKIPSLPLAWRDAQKLLQALKGHGSAVNDDWKGGVPDVEWWTGDKNSPKVNLMNMQVEHEKQKIWNILSTIEGLEQPRKAIIIGTRRDSWAYGASAMTGTAIMLEIVRVFGQMYDIGWRPARTIHFASWDGGQYGSVGSTEWVEQYANELRMDGVAYINVGNAVTGTEFRARGSPALQLALSTAIGWFLDPATNETMTQRWGKQPIGSPAINTDSLAFTNFAGMATLDLGFESKGGDTDIPLHSAYDSYDWMMKFGDPKWEFVPLLAQIWGVLTIIMSDTMVIPLNYVDYAIALNTHLDELKTWVDGKRGKRRSDPKTTIDWQPMKNAIKKLQDNSANFNMFISDLENTLLQLDGAEPAALQVERLEHNNKLALFETHMLDMSAVPGREWFKSTVFAPQVRSELDHLWFPAIVDAVEAGDWNKARFQLERIKQILEICQHSRNPWRDAIRAISTSPAQPAPTAAATDGQAISKKRTFNITKADAQPTISKHHKISFDEKRISLPWEEGKTSTFQHIWLRDHCQCPQCMHPQTKQRTLDTFSLPLNIRPSQVEPQEDGLYVKWFGDHESLYSWEWLHRHSYAPRLEKYISVQRKLWGKADLESDMPVVNYSDVMASDAGVAEWTSKIEIYGFCFVDGVPVTPEATKEVVERIAHIRHTHYGGFWDFTADLAKKDMAYTNLALPAHTDTTYFTEPCGLQMFHLLEFDGVGGESLLVDGFRAARILREEKPESFRTLSTVRVPTHASGNEDVSVEPYTPFPVLNHHPVTGELVQVRWNNEDRATMDRWGDTEEVEKFYQAIFDWNEVLKRVDGEFREQLVPGRALIFDNWRVLHGRGSFTGHRRLCGAYIGRDDWHSRLRLTNYGRQEILMGL</sequence>
<feature type="domain" description="Transferrin receptor-like dimerisation" evidence="21">
    <location>
        <begin position="804"/>
        <end position="922"/>
    </location>
</feature>
<feature type="compositionally biased region" description="Basic and acidic residues" evidence="17">
    <location>
        <begin position="1"/>
        <end position="14"/>
    </location>
</feature>
<keyword evidence="18" id="KW-0812">Transmembrane</keyword>
<evidence type="ECO:0000259" key="23">
    <source>
        <dbReference type="Pfam" id="PF06155"/>
    </source>
</evidence>
<evidence type="ECO:0000256" key="9">
    <source>
        <dbReference type="ARBA" id="ARBA00023002"/>
    </source>
</evidence>
<dbReference type="SUPFAM" id="SSF52025">
    <property type="entry name" value="PA domain"/>
    <property type="match status" value="1"/>
</dbReference>
<evidence type="ECO:0000256" key="5">
    <source>
        <dbReference type="ARBA" id="ARBA00012267"/>
    </source>
</evidence>
<feature type="domain" description="PA" evidence="19">
    <location>
        <begin position="364"/>
        <end position="429"/>
    </location>
</feature>
<dbReference type="eggNOG" id="KOG3889">
    <property type="taxonomic scope" value="Eukaryota"/>
</dbReference>
<dbReference type="InterPro" id="IPR007484">
    <property type="entry name" value="Peptidase_M28"/>
</dbReference>
<dbReference type="HOGENOM" id="CLU_005688_1_0_1"/>
<dbReference type="Gene3D" id="3.30.2020.30">
    <property type="match status" value="1"/>
</dbReference>
<evidence type="ECO:0000256" key="1">
    <source>
        <dbReference type="ARBA" id="ARBA00001954"/>
    </source>
</evidence>
<keyword evidence="8" id="KW-0223">Dioxygenase</keyword>
<dbReference type="GO" id="GO:0045329">
    <property type="term" value="P:carnitine biosynthetic process"/>
    <property type="evidence" value="ECO:0007669"/>
    <property type="project" value="UniProtKB-UniPathway"/>
</dbReference>
<dbReference type="OrthoDB" id="5841748at2759"/>
<dbReference type="Pfam" id="PF02225">
    <property type="entry name" value="PA"/>
    <property type="match status" value="1"/>
</dbReference>
<evidence type="ECO:0000256" key="11">
    <source>
        <dbReference type="ARBA" id="ARBA00030363"/>
    </source>
</evidence>
<evidence type="ECO:0000256" key="13">
    <source>
        <dbReference type="ARBA" id="ARBA00032283"/>
    </source>
</evidence>
<evidence type="ECO:0000256" key="17">
    <source>
        <dbReference type="SAM" id="MobiDB-lite"/>
    </source>
</evidence>
<dbReference type="Gene3D" id="1.20.930.40">
    <property type="entry name" value="Transferrin receptor-like, dimerisation domain"/>
    <property type="match status" value="1"/>
</dbReference>
<organism evidence="24 25">
    <name type="scientific">Dactylellina haptotyla (strain CBS 200.50)</name>
    <name type="common">Nematode-trapping fungus</name>
    <name type="synonym">Monacrosporium haptotylum</name>
    <dbReference type="NCBI Taxonomy" id="1284197"/>
    <lineage>
        <taxon>Eukaryota</taxon>
        <taxon>Fungi</taxon>
        <taxon>Dikarya</taxon>
        <taxon>Ascomycota</taxon>
        <taxon>Pezizomycotina</taxon>
        <taxon>Orbiliomycetes</taxon>
        <taxon>Orbiliales</taxon>
        <taxon>Orbiliaceae</taxon>
        <taxon>Dactylellina</taxon>
    </lineage>
</organism>
<evidence type="ECO:0000313" key="24">
    <source>
        <dbReference type="EMBL" id="EPS43885.1"/>
    </source>
</evidence>
<comment type="similarity">
    <text evidence="3">Belongs to the peptidase M28 family. M28B subfamily.</text>
</comment>
<comment type="catalytic activity">
    <reaction evidence="15">
        <text>N(6),N(6),N(6)-trimethyl-L-lysine + 2-oxoglutarate + O2 = (3S)-3-hydroxy-N(6),N(6),N(6)-trimethyl-L-lysine + succinate + CO2</text>
        <dbReference type="Rhea" id="RHEA:14181"/>
        <dbReference type="ChEBI" id="CHEBI:15379"/>
        <dbReference type="ChEBI" id="CHEBI:16526"/>
        <dbReference type="ChEBI" id="CHEBI:16810"/>
        <dbReference type="ChEBI" id="CHEBI:30031"/>
        <dbReference type="ChEBI" id="CHEBI:58100"/>
        <dbReference type="ChEBI" id="CHEBI:141499"/>
        <dbReference type="EC" id="1.14.11.8"/>
    </reaction>
</comment>
<dbReference type="SUPFAM" id="SSF51197">
    <property type="entry name" value="Clavaminate synthase-like"/>
    <property type="match status" value="1"/>
</dbReference>
<name>S8ALQ6_DACHA</name>
<dbReference type="CDD" id="cd00250">
    <property type="entry name" value="CAS_like"/>
    <property type="match status" value="1"/>
</dbReference>
<reference evidence="25" key="2">
    <citation type="submission" date="2013-04" db="EMBL/GenBank/DDBJ databases">
        <title>Genomic mechanisms accounting for the adaptation to parasitism in nematode-trapping fungi.</title>
        <authorList>
            <person name="Ahren D.G."/>
        </authorList>
    </citation>
    <scope>NUCLEOTIDE SEQUENCE [LARGE SCALE GENOMIC DNA]</scope>
    <source>
        <strain evidence="25">CBS 200.50</strain>
    </source>
</reference>
<dbReference type="InterPro" id="IPR046450">
    <property type="entry name" value="PA_dom_sf"/>
</dbReference>
<reference evidence="24 25" key="1">
    <citation type="journal article" date="2013" name="PLoS Genet.">
        <title>Genomic mechanisms accounting for the adaptation to parasitism in nematode-trapping fungi.</title>
        <authorList>
            <person name="Meerupati T."/>
            <person name="Andersson K.M."/>
            <person name="Friman E."/>
            <person name="Kumar D."/>
            <person name="Tunlid A."/>
            <person name="Ahren D."/>
        </authorList>
    </citation>
    <scope>NUCLEOTIDE SEQUENCE [LARGE SCALE GENOMIC DNA]</scope>
    <source>
        <strain evidence="24 25">CBS 200.50</strain>
    </source>
</reference>
<keyword evidence="25" id="KW-1185">Reference proteome</keyword>
<dbReference type="PANTHER" id="PTHR10404:SF71">
    <property type="entry name" value="CARBOXYPEPTIDASE TRE2, PUTATIVE (AFU_ORTHOLOGUE AFUA_3G10650)-RELATED"/>
    <property type="match status" value="1"/>
</dbReference>
<evidence type="ECO:0000259" key="21">
    <source>
        <dbReference type="Pfam" id="PF04253"/>
    </source>
</evidence>
<dbReference type="NCBIfam" id="TIGR02410">
    <property type="entry name" value="carnitine_TMLD"/>
    <property type="match status" value="1"/>
</dbReference>
<evidence type="ECO:0000256" key="3">
    <source>
        <dbReference type="ARBA" id="ARBA00005634"/>
    </source>
</evidence>
<dbReference type="PANTHER" id="PTHR10404">
    <property type="entry name" value="N-ACETYLATED-ALPHA-LINKED ACIDIC DIPEPTIDASE"/>
    <property type="match status" value="1"/>
</dbReference>
<dbReference type="EMBL" id="AQGS01000063">
    <property type="protein sequence ID" value="EPS43885.1"/>
    <property type="molecule type" value="Genomic_DNA"/>
</dbReference>
<evidence type="ECO:0000256" key="6">
    <source>
        <dbReference type="ARBA" id="ARBA00022723"/>
    </source>
</evidence>
<dbReference type="InterPro" id="IPR039373">
    <property type="entry name" value="Peptidase_M28B"/>
</dbReference>
<evidence type="ECO:0000256" key="16">
    <source>
        <dbReference type="ARBA" id="ARBA00071191"/>
    </source>
</evidence>
<feature type="domain" description="Gamma-butyrobetaine hydroxylase-like N-terminal" evidence="23">
    <location>
        <begin position="979"/>
        <end position="1060"/>
    </location>
</feature>
<dbReference type="EC" id="1.14.11.8" evidence="5"/>
<dbReference type="GO" id="GO:0004180">
    <property type="term" value="F:carboxypeptidase activity"/>
    <property type="evidence" value="ECO:0007669"/>
    <property type="project" value="TreeGrafter"/>
</dbReference>
<dbReference type="Pfam" id="PF04389">
    <property type="entry name" value="Peptidase_M28"/>
    <property type="match status" value="1"/>
</dbReference>
<keyword evidence="18" id="KW-1133">Transmembrane helix</keyword>
<dbReference type="Pfam" id="PF04253">
    <property type="entry name" value="TFR_dimer"/>
    <property type="match status" value="1"/>
</dbReference>
<evidence type="ECO:0000259" key="19">
    <source>
        <dbReference type="Pfam" id="PF02225"/>
    </source>
</evidence>
<dbReference type="GO" id="GO:0005506">
    <property type="term" value="F:iron ion binding"/>
    <property type="evidence" value="ECO:0007669"/>
    <property type="project" value="InterPro"/>
</dbReference>
<dbReference type="Pfam" id="PF02668">
    <property type="entry name" value="TauD"/>
    <property type="match status" value="1"/>
</dbReference>
<evidence type="ECO:0000256" key="18">
    <source>
        <dbReference type="SAM" id="Phobius"/>
    </source>
</evidence>
<dbReference type="InterPro" id="IPR007365">
    <property type="entry name" value="TFR-like_dimer_dom"/>
</dbReference>
<dbReference type="FunFam" id="3.30.2020.30:FF:000002">
    <property type="entry name" value="Putative gamma-butyrobetaine dioxygenase"/>
    <property type="match status" value="1"/>
</dbReference>
<feature type="compositionally biased region" description="Low complexity" evidence="17">
    <location>
        <begin position="108"/>
        <end position="127"/>
    </location>
</feature>
<dbReference type="Gene3D" id="3.50.30.30">
    <property type="match status" value="1"/>
</dbReference>
<evidence type="ECO:0000256" key="8">
    <source>
        <dbReference type="ARBA" id="ARBA00022964"/>
    </source>
</evidence>
<keyword evidence="9" id="KW-0560">Oxidoreductase</keyword>